<accession>A0A0L6W0K4</accession>
<organism evidence="7 8">
    <name type="scientific">Thermincola ferriacetica</name>
    <dbReference type="NCBI Taxonomy" id="281456"/>
    <lineage>
        <taxon>Bacteria</taxon>
        <taxon>Bacillati</taxon>
        <taxon>Bacillota</taxon>
        <taxon>Clostridia</taxon>
        <taxon>Eubacteriales</taxon>
        <taxon>Thermincolaceae</taxon>
        <taxon>Thermincola</taxon>
    </lineage>
</organism>
<dbReference type="Pfam" id="PF01071">
    <property type="entry name" value="GARS_A"/>
    <property type="match status" value="1"/>
</dbReference>
<dbReference type="EMBL" id="LGTE01000016">
    <property type="protein sequence ID" value="KNZ69117.1"/>
    <property type="molecule type" value="Genomic_DNA"/>
</dbReference>
<evidence type="ECO:0000313" key="7">
    <source>
        <dbReference type="EMBL" id="KNZ69117.1"/>
    </source>
</evidence>
<dbReference type="InterPro" id="IPR016185">
    <property type="entry name" value="PreATP-grasp_dom_sf"/>
</dbReference>
<dbReference type="PANTHER" id="PTHR43585">
    <property type="entry name" value="FUMIPYRROLE BIOSYNTHESIS PROTEIN C"/>
    <property type="match status" value="1"/>
</dbReference>
<protein>
    <recommendedName>
        <fullName evidence="6">ATP-grasp domain-containing protein</fullName>
    </recommendedName>
</protein>
<comment type="cofactor">
    <cofactor evidence="1">
        <name>Mn(2+)</name>
        <dbReference type="ChEBI" id="CHEBI:29035"/>
    </cofactor>
</comment>
<evidence type="ECO:0000256" key="2">
    <source>
        <dbReference type="ARBA" id="ARBA00022598"/>
    </source>
</evidence>
<evidence type="ECO:0000256" key="1">
    <source>
        <dbReference type="ARBA" id="ARBA00001936"/>
    </source>
</evidence>
<name>A0A0L6W0K4_9FIRM</name>
<dbReference type="GO" id="GO:0016874">
    <property type="term" value="F:ligase activity"/>
    <property type="evidence" value="ECO:0007669"/>
    <property type="project" value="UniProtKB-KW"/>
</dbReference>
<dbReference type="SUPFAM" id="SSF52440">
    <property type="entry name" value="PreATP-grasp domain"/>
    <property type="match status" value="1"/>
</dbReference>
<dbReference type="RefSeq" id="WP_052218381.1">
    <property type="nucleotide sequence ID" value="NZ_LGTE01000016.1"/>
</dbReference>
<evidence type="ECO:0000313" key="8">
    <source>
        <dbReference type="Proteomes" id="UP000037175"/>
    </source>
</evidence>
<keyword evidence="4 5" id="KW-0067">ATP-binding</keyword>
<feature type="domain" description="ATP-grasp" evidence="6">
    <location>
        <begin position="109"/>
        <end position="304"/>
    </location>
</feature>
<gene>
    <name evidence="7" type="ORF">Tfer_2221</name>
</gene>
<dbReference type="GO" id="GO:0005524">
    <property type="term" value="F:ATP binding"/>
    <property type="evidence" value="ECO:0007669"/>
    <property type="project" value="UniProtKB-UniRule"/>
</dbReference>
<keyword evidence="8" id="KW-1185">Reference proteome</keyword>
<dbReference type="Gene3D" id="3.30.470.20">
    <property type="entry name" value="ATP-grasp fold, B domain"/>
    <property type="match status" value="1"/>
</dbReference>
<keyword evidence="2" id="KW-0436">Ligase</keyword>
<evidence type="ECO:0000256" key="5">
    <source>
        <dbReference type="PROSITE-ProRule" id="PRU00409"/>
    </source>
</evidence>
<evidence type="ECO:0000256" key="4">
    <source>
        <dbReference type="ARBA" id="ARBA00022840"/>
    </source>
</evidence>
<dbReference type="InterPro" id="IPR020561">
    <property type="entry name" value="PRibGlycinamid_synth_ATP-grasp"/>
</dbReference>
<evidence type="ECO:0000259" key="6">
    <source>
        <dbReference type="PROSITE" id="PS50975"/>
    </source>
</evidence>
<comment type="caution">
    <text evidence="7">The sequence shown here is derived from an EMBL/GenBank/DDBJ whole genome shotgun (WGS) entry which is preliminary data.</text>
</comment>
<dbReference type="Gene3D" id="3.40.50.20">
    <property type="match status" value="1"/>
</dbReference>
<keyword evidence="3 5" id="KW-0547">Nucleotide-binding</keyword>
<dbReference type="PANTHER" id="PTHR43585:SF2">
    <property type="entry name" value="ATP-GRASP ENZYME FSQD"/>
    <property type="match status" value="1"/>
</dbReference>
<evidence type="ECO:0000256" key="3">
    <source>
        <dbReference type="ARBA" id="ARBA00022741"/>
    </source>
</evidence>
<sequence length="409" mass="46506">MGKKVLVLGGGLLQIPLILKAREQGYQVYLSDYYPDPPGKKYSHTARQISTFSVEDNYRYALEENIDYIMTIGTDQPVYTAAAVSERLGLPFPITEEQGKSVTNKLYMKAKMAEHGIPTPSFKVFARFSEFSPDGLRYPLVMKPVDSQGQRGIFVLEGREDRAELKEKFALARQFSLTKTVIVEEFYPGDEITVNCWVKDGQAFNLLITDRLHFDDSIALGVCKQQRYPSRRARGRQKEIDGIVQNLVNAFGIKDGPLYIQMVVGTEGSKIIEFGYRIGGGFESETIPQVTGVDILDLYFTLVTEGKNLFEPGQVREKARLGSIFFMFAQPGVVEKISVPQDFAGYHGRIFVKEGKQIAKIENATSRVGCFDFYTDNPEEYYRFIKRFDAELAFYDKNNRDLLIHNIWE</sequence>
<dbReference type="InterPro" id="IPR011761">
    <property type="entry name" value="ATP-grasp"/>
</dbReference>
<dbReference type="Gene3D" id="3.30.1490.20">
    <property type="entry name" value="ATP-grasp fold, A domain"/>
    <property type="match status" value="1"/>
</dbReference>
<dbReference type="AlphaFoldDB" id="A0A0L6W0K4"/>
<dbReference type="InterPro" id="IPR052032">
    <property type="entry name" value="ATP-dep_AA_Ligase"/>
</dbReference>
<reference evidence="8" key="1">
    <citation type="submission" date="2015-07" db="EMBL/GenBank/DDBJ databases">
        <title>Complete Genome of Thermincola ferriacetica strain Z-0001T.</title>
        <authorList>
            <person name="Lusk B."/>
            <person name="Badalamenti J.P."/>
            <person name="Parameswaran P."/>
            <person name="Bond D.R."/>
            <person name="Torres C.I."/>
        </authorList>
    </citation>
    <scope>NUCLEOTIDE SEQUENCE [LARGE SCALE GENOMIC DNA]</scope>
    <source>
        <strain evidence="8">Z-0001</strain>
    </source>
</reference>
<dbReference type="SUPFAM" id="SSF56059">
    <property type="entry name" value="Glutathione synthetase ATP-binding domain-like"/>
    <property type="match status" value="1"/>
</dbReference>
<dbReference type="PROSITE" id="PS50975">
    <property type="entry name" value="ATP_GRASP"/>
    <property type="match status" value="1"/>
</dbReference>
<dbReference type="GO" id="GO:0046872">
    <property type="term" value="F:metal ion binding"/>
    <property type="evidence" value="ECO:0007669"/>
    <property type="project" value="InterPro"/>
</dbReference>
<dbReference type="Proteomes" id="UP000037175">
    <property type="component" value="Unassembled WGS sequence"/>
</dbReference>
<proteinExistence type="predicted"/>
<dbReference type="InterPro" id="IPR013815">
    <property type="entry name" value="ATP_grasp_subdomain_1"/>
</dbReference>